<dbReference type="KEGG" id="flt:Sv326_0505"/>
<evidence type="ECO:0000313" key="1">
    <source>
        <dbReference type="EMBL" id="QLJ52680.1"/>
    </source>
</evidence>
<dbReference type="AlphaFoldDB" id="A0A7D6BFB6"/>
<sequence>MQKRIRPTVNNYEIVRPGFLGYSKDGSRGYLYDIQSRKILEFKVSKNKEAMTHLNELWHYIQLVSRSDKYLKTYRLLEKLNGKPTLRCRAVRVSMAHSNRKITEHALVNYLMSNFGELEISFRKRSQVIIFYEILAELIEATYAAIAANLNSAVPVGEVKAQKIIRILDYIRLECAKDHNFLYHNWKDVEECERRIRRIIRDQRIISAGQRSLSDF</sequence>
<organism evidence="1 2">
    <name type="scientific">Fermentimicrarchaeum limneticum</name>
    <dbReference type="NCBI Taxonomy" id="2795018"/>
    <lineage>
        <taxon>Archaea</taxon>
        <taxon>Candidatus Micrarchaeota</taxon>
        <taxon>Candidatus Fermentimicrarchaeales</taxon>
        <taxon>Candidatus Fermentimicrarchaeaceae</taxon>
        <taxon>Candidatus Fermentimicrarchaeum</taxon>
    </lineage>
</organism>
<proteinExistence type="predicted"/>
<reference evidence="2" key="1">
    <citation type="submission" date="2020-07" db="EMBL/GenBank/DDBJ databases">
        <title>Metabolic diversity and evolutionary history of the archaeal phylum ###Micrarchaeota### uncovered from a freshwater lake metagenome.</title>
        <authorList>
            <person name="Kadnikov V.V."/>
            <person name="Savvichev A.S."/>
            <person name="Mardanov A.V."/>
            <person name="Beletsky A.V."/>
            <person name="Chupakov A.V."/>
            <person name="Kokryatskaya N.M."/>
            <person name="Pimenov N.V."/>
            <person name="Ravin N.V."/>
        </authorList>
    </citation>
    <scope>NUCLEOTIDE SEQUENCE [LARGE SCALE GENOMIC DNA]</scope>
</reference>
<name>A0A7D6BFB6_FERL1</name>
<accession>A0A7D6BFB6</accession>
<dbReference type="EMBL" id="CP058998">
    <property type="protein sequence ID" value="QLJ52680.1"/>
    <property type="molecule type" value="Genomic_DNA"/>
</dbReference>
<dbReference type="Proteomes" id="UP000510821">
    <property type="component" value="Chromosome"/>
</dbReference>
<evidence type="ECO:0000313" key="2">
    <source>
        <dbReference type="Proteomes" id="UP000510821"/>
    </source>
</evidence>
<gene>
    <name evidence="1" type="ORF">Sv326_0505</name>
</gene>
<protein>
    <submittedName>
        <fullName evidence="1">Uncharacterized protein</fullName>
    </submittedName>
</protein>